<evidence type="ECO:0000256" key="1">
    <source>
        <dbReference type="ARBA" id="ARBA00007905"/>
    </source>
</evidence>
<dbReference type="PRINTS" id="PR00069">
    <property type="entry name" value="ALDKETRDTASE"/>
</dbReference>
<dbReference type="GO" id="GO:0016616">
    <property type="term" value="F:oxidoreductase activity, acting on the CH-OH group of donors, NAD or NADP as acceptor"/>
    <property type="evidence" value="ECO:0007669"/>
    <property type="project" value="UniProtKB-ARBA"/>
</dbReference>
<protein>
    <submittedName>
        <fullName evidence="6">Deoxymugineic acid synthase 1</fullName>
    </submittedName>
</protein>
<proteinExistence type="inferred from homology"/>
<dbReference type="Pfam" id="PF00248">
    <property type="entry name" value="Aldo_ket_red"/>
    <property type="match status" value="1"/>
</dbReference>
<dbReference type="SUPFAM" id="SSF51430">
    <property type="entry name" value="NAD(P)-linked oxidoreductase"/>
    <property type="match status" value="1"/>
</dbReference>
<feature type="domain" description="NADP-dependent oxidoreductase" evidence="5">
    <location>
        <begin position="117"/>
        <end position="361"/>
    </location>
</feature>
<evidence type="ECO:0000313" key="7">
    <source>
        <dbReference type="Proteomes" id="UP001153069"/>
    </source>
</evidence>
<dbReference type="PROSITE" id="PS00062">
    <property type="entry name" value="ALDOKETO_REDUCTASE_2"/>
    <property type="match status" value="1"/>
</dbReference>
<dbReference type="InterPro" id="IPR023210">
    <property type="entry name" value="NADP_OxRdtase_dom"/>
</dbReference>
<comment type="similarity">
    <text evidence="1">Belongs to the aldo/keto reductase family.</text>
</comment>
<organism evidence="6 7">
    <name type="scientific">Seminavis robusta</name>
    <dbReference type="NCBI Taxonomy" id="568900"/>
    <lineage>
        <taxon>Eukaryota</taxon>
        <taxon>Sar</taxon>
        <taxon>Stramenopiles</taxon>
        <taxon>Ochrophyta</taxon>
        <taxon>Bacillariophyta</taxon>
        <taxon>Bacillariophyceae</taxon>
        <taxon>Bacillariophycidae</taxon>
        <taxon>Naviculales</taxon>
        <taxon>Naviculaceae</taxon>
        <taxon>Seminavis</taxon>
    </lineage>
</organism>
<evidence type="ECO:0000256" key="3">
    <source>
        <dbReference type="ARBA" id="ARBA00023002"/>
    </source>
</evidence>
<evidence type="ECO:0000256" key="2">
    <source>
        <dbReference type="ARBA" id="ARBA00022857"/>
    </source>
</evidence>
<keyword evidence="3" id="KW-0560">Oxidoreductase</keyword>
<dbReference type="Gene3D" id="3.20.20.100">
    <property type="entry name" value="NADP-dependent oxidoreductase domain"/>
    <property type="match status" value="1"/>
</dbReference>
<dbReference type="Proteomes" id="UP001153069">
    <property type="component" value="Unassembled WGS sequence"/>
</dbReference>
<reference evidence="6" key="1">
    <citation type="submission" date="2020-06" db="EMBL/GenBank/DDBJ databases">
        <authorList>
            <consortium name="Plant Systems Biology data submission"/>
        </authorList>
    </citation>
    <scope>NUCLEOTIDE SEQUENCE</scope>
    <source>
        <strain evidence="6">D6</strain>
    </source>
</reference>
<gene>
    <name evidence="6" type="ORF">SEMRO_578_G169860.1</name>
</gene>
<keyword evidence="2" id="KW-0521">NADP</keyword>
<name>A0A9N8E6X9_9STRA</name>
<keyword evidence="7" id="KW-1185">Reference proteome</keyword>
<evidence type="ECO:0000313" key="6">
    <source>
        <dbReference type="EMBL" id="CAB9513215.1"/>
    </source>
</evidence>
<sequence>MSLISILCSRVLPALILVLALIVGWFASHEIPMGTFFATVIPLVQYHLPATIVGHGKMKGTPEVPDDMLPQPRLEKETFLELPNGDQMPQNGIGMCCRYSAYDNVLVERTTLWYLLQGGRHIDTAHLYLNHKPIGKAIKEAVKRGVPRSEIFITTKIFPTHIGYESTLKTAPKYLEELGVDYIDLVLVHFPVLFPPYITTNDCIKRGISATECRQETWKALSELREKGLFRNIGVSNFAVKHLEELEGVGAPIANNQIQYSPFTDPSVQETFQYCAKNNITITAYSPLGGMMEKDKAFAYSVLEEIATRHDRPVSQIMLRWAMQCGAAVIPGTGNPKHMRQNLDIYNFELSREEMATIDNLKHGKHAEKFMHIDVRAFD</sequence>
<dbReference type="OrthoDB" id="416253at2759"/>
<dbReference type="CDD" id="cd19071">
    <property type="entry name" value="AKR_AKR1-5-like"/>
    <property type="match status" value="1"/>
</dbReference>
<keyword evidence="4" id="KW-0812">Transmembrane</keyword>
<comment type="caution">
    <text evidence="6">The sequence shown here is derived from an EMBL/GenBank/DDBJ whole genome shotgun (WGS) entry which is preliminary data.</text>
</comment>
<dbReference type="InterPro" id="IPR018170">
    <property type="entry name" value="Aldo/ket_reductase_CS"/>
</dbReference>
<dbReference type="PANTHER" id="PTHR43827:SF3">
    <property type="entry name" value="NADP-DEPENDENT OXIDOREDUCTASE DOMAIN-CONTAINING PROTEIN"/>
    <property type="match status" value="1"/>
</dbReference>
<evidence type="ECO:0000256" key="4">
    <source>
        <dbReference type="SAM" id="Phobius"/>
    </source>
</evidence>
<keyword evidence="4" id="KW-1133">Transmembrane helix</keyword>
<accession>A0A9N8E6X9</accession>
<dbReference type="AlphaFoldDB" id="A0A9N8E6X9"/>
<feature type="transmembrane region" description="Helical" evidence="4">
    <location>
        <begin position="7"/>
        <end position="27"/>
    </location>
</feature>
<dbReference type="InterPro" id="IPR036812">
    <property type="entry name" value="NAD(P)_OxRdtase_dom_sf"/>
</dbReference>
<keyword evidence="4" id="KW-0472">Membrane</keyword>
<dbReference type="InterPro" id="IPR020471">
    <property type="entry name" value="AKR"/>
</dbReference>
<dbReference type="PANTHER" id="PTHR43827">
    <property type="entry name" value="2,5-DIKETO-D-GLUCONIC ACID REDUCTASE"/>
    <property type="match status" value="1"/>
</dbReference>
<evidence type="ECO:0000259" key="5">
    <source>
        <dbReference type="Pfam" id="PF00248"/>
    </source>
</evidence>
<dbReference type="EMBL" id="CAICTM010000577">
    <property type="protein sequence ID" value="CAB9513215.1"/>
    <property type="molecule type" value="Genomic_DNA"/>
</dbReference>